<dbReference type="RefSeq" id="XP_069196472.1">
    <property type="nucleotide sequence ID" value="XM_069341919.1"/>
</dbReference>
<feature type="transmembrane region" description="Helical" evidence="1">
    <location>
        <begin position="242"/>
        <end position="262"/>
    </location>
</feature>
<feature type="transmembrane region" description="Helical" evidence="1">
    <location>
        <begin position="202"/>
        <end position="222"/>
    </location>
</feature>
<feature type="transmembrane region" description="Helical" evidence="1">
    <location>
        <begin position="40"/>
        <end position="60"/>
    </location>
</feature>
<reference evidence="2 3" key="1">
    <citation type="submission" date="2024-07" db="EMBL/GenBank/DDBJ databases">
        <title>Draft sequence of the Neodothiora populina.</title>
        <authorList>
            <person name="Drown D.D."/>
            <person name="Schuette U.S."/>
            <person name="Buechlein A.B."/>
            <person name="Rusch D.R."/>
            <person name="Winton L.W."/>
            <person name="Adams G.A."/>
        </authorList>
    </citation>
    <scope>NUCLEOTIDE SEQUENCE [LARGE SCALE GENOMIC DNA]</scope>
    <source>
        <strain evidence="2 3">CPC 39397</strain>
    </source>
</reference>
<keyword evidence="3" id="KW-1185">Reference proteome</keyword>
<accession>A0ABR3P2E8</accession>
<feature type="transmembrane region" description="Helical" evidence="1">
    <location>
        <begin position="283"/>
        <end position="303"/>
    </location>
</feature>
<evidence type="ECO:0000256" key="1">
    <source>
        <dbReference type="SAM" id="Phobius"/>
    </source>
</evidence>
<keyword evidence="1" id="KW-0472">Membrane</keyword>
<feature type="transmembrane region" description="Helical" evidence="1">
    <location>
        <begin position="377"/>
        <end position="398"/>
    </location>
</feature>
<gene>
    <name evidence="2" type="ORF">AAFC00_000251</name>
</gene>
<keyword evidence="1" id="KW-1133">Transmembrane helix</keyword>
<sequence length="448" mass="49864">MSPSNPSPGMLAAAKTMLQKQPRRPSIYSSKQDYLTGLRGILAVQSFVWLFFQTFIPALVSNSANDYASQPTYQVIIRKVFSPLLWDESLIYSFFIILSARTVCIHFLQDASTPKFARTLISRPIRVGIPISIALACSIAIFSAIDVSYIAQAASVLKSSTLEAPRASSNAITGFNSIYDLLWVYQDFALQAGNQMWPSGTLWVVSVIYFQSWTVFAFMVILPFTRPGWHLQGLIWFGLGSFWFNTWGWYSAVGLLVADLSLNPALRSALGRGIRLPSVDFRMPYWSLALGFFAIGTALKYVWVSAFPSHINAELSIHPAKHLQPADGLGNLDSKQPYPRLDNFLVILGTLLILELSERAQSLLSFKVLRYLGSRSLSIFVSQSILLYTAGLKIFIVLVDTNISTAGAKAVVFVVCLPATLLGAELFHRAIDQPSQWFGQAFFRWTRN</sequence>
<protein>
    <submittedName>
        <fullName evidence="2">Uncharacterized protein</fullName>
    </submittedName>
</protein>
<keyword evidence="1" id="KW-0812">Transmembrane</keyword>
<name>A0ABR3P2E8_9PEZI</name>
<dbReference type="Proteomes" id="UP001562354">
    <property type="component" value="Unassembled WGS sequence"/>
</dbReference>
<feature type="transmembrane region" description="Helical" evidence="1">
    <location>
        <begin position="90"/>
        <end position="108"/>
    </location>
</feature>
<proteinExistence type="predicted"/>
<evidence type="ECO:0000313" key="3">
    <source>
        <dbReference type="Proteomes" id="UP001562354"/>
    </source>
</evidence>
<feature type="transmembrane region" description="Helical" evidence="1">
    <location>
        <begin position="410"/>
        <end position="427"/>
    </location>
</feature>
<dbReference type="EMBL" id="JBFMKM010000018">
    <property type="protein sequence ID" value="KAL1296790.1"/>
    <property type="molecule type" value="Genomic_DNA"/>
</dbReference>
<dbReference type="GeneID" id="95973954"/>
<feature type="transmembrane region" description="Helical" evidence="1">
    <location>
        <begin position="129"/>
        <end position="151"/>
    </location>
</feature>
<evidence type="ECO:0000313" key="2">
    <source>
        <dbReference type="EMBL" id="KAL1296790.1"/>
    </source>
</evidence>
<comment type="caution">
    <text evidence="2">The sequence shown here is derived from an EMBL/GenBank/DDBJ whole genome shotgun (WGS) entry which is preliminary data.</text>
</comment>
<organism evidence="2 3">
    <name type="scientific">Neodothiora populina</name>
    <dbReference type="NCBI Taxonomy" id="2781224"/>
    <lineage>
        <taxon>Eukaryota</taxon>
        <taxon>Fungi</taxon>
        <taxon>Dikarya</taxon>
        <taxon>Ascomycota</taxon>
        <taxon>Pezizomycotina</taxon>
        <taxon>Dothideomycetes</taxon>
        <taxon>Dothideomycetidae</taxon>
        <taxon>Dothideales</taxon>
        <taxon>Dothioraceae</taxon>
        <taxon>Neodothiora</taxon>
    </lineage>
</organism>